<evidence type="ECO:0000313" key="3">
    <source>
        <dbReference type="Proteomes" id="UP001374579"/>
    </source>
</evidence>
<feature type="region of interest" description="Disordered" evidence="1">
    <location>
        <begin position="606"/>
        <end position="684"/>
    </location>
</feature>
<comment type="caution">
    <text evidence="2">The sequence shown here is derived from an EMBL/GenBank/DDBJ whole genome shotgun (WGS) entry which is preliminary data.</text>
</comment>
<feature type="region of interest" description="Disordered" evidence="1">
    <location>
        <begin position="81"/>
        <end position="288"/>
    </location>
</feature>
<gene>
    <name evidence="2" type="ORF">V1264_009587</name>
</gene>
<feature type="compositionally biased region" description="Polar residues" evidence="1">
    <location>
        <begin position="426"/>
        <end position="440"/>
    </location>
</feature>
<accession>A0AAN9ARS0</accession>
<keyword evidence="3" id="KW-1185">Reference proteome</keyword>
<feature type="compositionally biased region" description="Polar residues" evidence="1">
    <location>
        <begin position="566"/>
        <end position="584"/>
    </location>
</feature>
<dbReference type="EMBL" id="JBAMIC010000022">
    <property type="protein sequence ID" value="KAK7091973.1"/>
    <property type="molecule type" value="Genomic_DNA"/>
</dbReference>
<proteinExistence type="predicted"/>
<feature type="compositionally biased region" description="Low complexity" evidence="1">
    <location>
        <begin position="91"/>
        <end position="133"/>
    </location>
</feature>
<dbReference type="Proteomes" id="UP001374579">
    <property type="component" value="Unassembled WGS sequence"/>
</dbReference>
<feature type="compositionally biased region" description="Polar residues" evidence="1">
    <location>
        <begin position="195"/>
        <end position="211"/>
    </location>
</feature>
<feature type="region of interest" description="Disordered" evidence="1">
    <location>
        <begin position="724"/>
        <end position="754"/>
    </location>
</feature>
<feature type="compositionally biased region" description="Polar residues" evidence="1">
    <location>
        <begin position="744"/>
        <end position="754"/>
    </location>
</feature>
<feature type="compositionally biased region" description="Low complexity" evidence="1">
    <location>
        <begin position="731"/>
        <end position="743"/>
    </location>
</feature>
<organism evidence="2 3">
    <name type="scientific">Littorina saxatilis</name>
    <dbReference type="NCBI Taxonomy" id="31220"/>
    <lineage>
        <taxon>Eukaryota</taxon>
        <taxon>Metazoa</taxon>
        <taxon>Spiralia</taxon>
        <taxon>Lophotrochozoa</taxon>
        <taxon>Mollusca</taxon>
        <taxon>Gastropoda</taxon>
        <taxon>Caenogastropoda</taxon>
        <taxon>Littorinimorpha</taxon>
        <taxon>Littorinoidea</taxon>
        <taxon>Littorinidae</taxon>
        <taxon>Littorina</taxon>
    </lineage>
</organism>
<protein>
    <submittedName>
        <fullName evidence="2">Uncharacterized protein</fullName>
    </submittedName>
</protein>
<feature type="compositionally biased region" description="Basic and acidic residues" evidence="1">
    <location>
        <begin position="550"/>
        <end position="565"/>
    </location>
</feature>
<sequence length="1032" mass="110118">MQGKCTPDISAPRTLDDCPQGDWPDVRCQRHFCHRYPQHYRDIFCCKTCQEPQPVHNFIYSPANSPVAVQIETVTRRMPALPGFEPPPTTPATTTTTTPATTTTTTPTTTTTIPQTSQPSTSPLTTTFSSESTMNETTTQSMTSDKPRMTSSVTSLSVENSISASTPASKTNTTSSPVDPWEVPRKAHSHGNLMAASTASTKSHTQNTPPSKTAADVTSEGQDYLTTTSSVTSGSSRVTSSSNAAADPMTSKQTGHYEGSVVTTPSVTTDNSGVTTNSSIQLDRSDRYRTTIQRNSMPETSENPLQLNVPSHTTLVRRHDPLDASAGSKSSTEKPSSEHQPVVEAKSSSQDSLSGLVTKSSVNLQTTSTTTTLATSESFTTVLKANTSNEQVDNGNTSRVESAQNSTFWDTILHNSGKISTADAVPQNTTRKSAAENNLDVSFGKRDGSSMTSLSTNDTMDALEQRRQVTTSGTPSEIANGSSKQEASSFPQTDVVLSTPSSVQQSSAAGLISGDIGKTSAPDSAGTYPEGTTLPPPGNESLPSSPAEGKLNDNHPNKVTGHESSPHPQSAASTPVDNTAQDGSLSGPLPPKELIDQLLANASPFPLQKPQASETSGDSSLGRSDNSSVSENSTVAPVSSSTNQLLDEYHLSAEKPQSQSSSSTLVHGSFGSSGVAPKSHISTDNDLNGPHFALFNSNKSEARNLQTTGGVFSESNDSVLLQDSSKAELTVQSSGSDDSVQVQNNSRTESILTSPGSNASVLIQNGYQTHLPLSSLGFNYSVPTQDNIKETESFIKSVVSNAFVATLNSSNQTEPILDPSGSNAFVATLNSSNHTEPILDPSGSNAFVATLNSSSLTQFMGKEESQPSLFAERLPPSSSLHPKARLGVSVHDLDKIARPLPSVSRFPNVPFIRFRTTSVTTWLPPTAVAEDPAFFAPPETSQSASQPRRCLALCQLFRAPTLNSGNTFMDGMSRFFRSRMETTFDRLGHERPRIRQLGDLYRLAPSGDRVTPVSRMDYLYPRRRRVRKRRAG</sequence>
<feature type="region of interest" description="Disordered" evidence="1">
    <location>
        <begin position="420"/>
        <end position="592"/>
    </location>
</feature>
<feature type="compositionally biased region" description="Low complexity" evidence="1">
    <location>
        <begin position="226"/>
        <end position="242"/>
    </location>
</feature>
<feature type="compositionally biased region" description="Polar residues" evidence="1">
    <location>
        <begin position="449"/>
        <end position="459"/>
    </location>
</feature>
<feature type="compositionally biased region" description="Polar residues" evidence="1">
    <location>
        <begin position="468"/>
        <end position="508"/>
    </location>
</feature>
<evidence type="ECO:0000256" key="1">
    <source>
        <dbReference type="SAM" id="MobiDB-lite"/>
    </source>
</evidence>
<feature type="compositionally biased region" description="Polar residues" evidence="1">
    <location>
        <begin position="134"/>
        <end position="177"/>
    </location>
</feature>
<dbReference type="AlphaFoldDB" id="A0AAN9ARS0"/>
<feature type="compositionally biased region" description="Polar residues" evidence="1">
    <location>
        <begin position="610"/>
        <end position="645"/>
    </location>
</feature>
<feature type="compositionally biased region" description="Polar residues" evidence="1">
    <location>
        <begin position="261"/>
        <end position="282"/>
    </location>
</feature>
<evidence type="ECO:0000313" key="2">
    <source>
        <dbReference type="EMBL" id="KAK7091973.1"/>
    </source>
</evidence>
<reference evidence="2 3" key="1">
    <citation type="submission" date="2024-02" db="EMBL/GenBank/DDBJ databases">
        <title>Chromosome-scale genome assembly of the rough periwinkle Littorina saxatilis.</title>
        <authorList>
            <person name="De Jode A."/>
            <person name="Faria R."/>
            <person name="Formenti G."/>
            <person name="Sims Y."/>
            <person name="Smith T.P."/>
            <person name="Tracey A."/>
            <person name="Wood J.M.D."/>
            <person name="Zagrodzka Z.B."/>
            <person name="Johannesson K."/>
            <person name="Butlin R.K."/>
            <person name="Leder E.H."/>
        </authorList>
    </citation>
    <scope>NUCLEOTIDE SEQUENCE [LARGE SCALE GENOMIC DNA]</scope>
    <source>
        <strain evidence="2">Snail1</strain>
        <tissue evidence="2">Muscle</tissue>
    </source>
</reference>
<name>A0AAN9ARS0_9CAEN</name>
<feature type="region of interest" description="Disordered" evidence="1">
    <location>
        <begin position="322"/>
        <end position="354"/>
    </location>
</feature>